<name>A0ACC3TU53_9ASCO</name>
<dbReference type="Proteomes" id="UP001489719">
    <property type="component" value="Unassembled WGS sequence"/>
</dbReference>
<proteinExistence type="predicted"/>
<reference evidence="2" key="1">
    <citation type="journal article" date="2024" name="Front. Bioeng. Biotechnol.">
        <title>Genome-scale model development and genomic sequencing of the oleaginous clade Lipomyces.</title>
        <authorList>
            <person name="Czajka J.J."/>
            <person name="Han Y."/>
            <person name="Kim J."/>
            <person name="Mondo S.J."/>
            <person name="Hofstad B.A."/>
            <person name="Robles A."/>
            <person name="Haridas S."/>
            <person name="Riley R."/>
            <person name="LaButti K."/>
            <person name="Pangilinan J."/>
            <person name="Andreopoulos W."/>
            <person name="Lipzen A."/>
            <person name="Yan J."/>
            <person name="Wang M."/>
            <person name="Ng V."/>
            <person name="Grigoriev I.V."/>
            <person name="Spatafora J.W."/>
            <person name="Magnuson J.K."/>
            <person name="Baker S.E."/>
            <person name="Pomraning K.R."/>
        </authorList>
    </citation>
    <scope>NUCLEOTIDE SEQUENCE [LARGE SCALE GENOMIC DNA]</scope>
    <source>
        <strain evidence="2">CBS 10300</strain>
    </source>
</reference>
<comment type="caution">
    <text evidence="1">The sequence shown here is derived from an EMBL/GenBank/DDBJ whole genome shotgun (WGS) entry which is preliminary data.</text>
</comment>
<organism evidence="1 2">
    <name type="scientific">Lipomyces orientalis</name>
    <dbReference type="NCBI Taxonomy" id="1233043"/>
    <lineage>
        <taxon>Eukaryota</taxon>
        <taxon>Fungi</taxon>
        <taxon>Dikarya</taxon>
        <taxon>Ascomycota</taxon>
        <taxon>Saccharomycotina</taxon>
        <taxon>Lipomycetes</taxon>
        <taxon>Lipomycetales</taxon>
        <taxon>Lipomycetaceae</taxon>
        <taxon>Lipomyces</taxon>
    </lineage>
</organism>
<evidence type="ECO:0000313" key="1">
    <source>
        <dbReference type="EMBL" id="KAK9324689.1"/>
    </source>
</evidence>
<accession>A0ACC3TU53</accession>
<protein>
    <submittedName>
        <fullName evidence="1">Uncharacterized protein</fullName>
    </submittedName>
</protein>
<sequence>MDIAAGAVAPSGASDQPKSSQLVRSNSFQLHIDHSTTGSDGISPTATTSENEERQKTRRASSGSTLNRNTEQIWSRKLSTSSSVSFSSRLLSKRNSIRAFFGKSSISESSYSASSPACVPPASSNGPSTPQSNCSQLPPIDFTTADAAQTHSYYKNLPYSTAILQAVAVDTLAYNAHGALFTIVSKSSLERRTFVLLSCAILRYALNPSSTALPERVLLLSSESVAYASDDIPGRQYVLRVSERPERHQVEERTLAHVPPDEDILGPKKSPTSPLMAGSSARRSIFFHTNISTPTLWHSHHHDSSHRNGHHIHLCHHHYHHHIPLLRDEKTRTVLLVFDTAPEFMRWMTLARDQIKSQRVSVENKRYYLFQSATHESGKGDRLELSPPLFSESYSISCPRSTTTNSATAMTSSLPPSKRPSVVSISASTASQASQRPSPLSGARQNSSSSVQTMGSLALSKSSSSSTSLQESVNPIVIRPRPPPAARRESATFSALTRLTSLRRTASQQRQRSPEDSSGVKESALVDDDDGISSLSRSLGTNVRRKNKTKVTRLSPAGPPPSGPLPPIPTEQN</sequence>
<evidence type="ECO:0000313" key="2">
    <source>
        <dbReference type="Proteomes" id="UP001489719"/>
    </source>
</evidence>
<keyword evidence="2" id="KW-1185">Reference proteome</keyword>
<gene>
    <name evidence="1" type="ORF">V1517DRAFT_316593</name>
</gene>
<dbReference type="EMBL" id="MU970047">
    <property type="protein sequence ID" value="KAK9324689.1"/>
    <property type="molecule type" value="Genomic_DNA"/>
</dbReference>